<gene>
    <name evidence="1" type="ORF">LKMONMHP_2016</name>
</gene>
<evidence type="ECO:0000313" key="2">
    <source>
        <dbReference type="Proteomes" id="UP001055156"/>
    </source>
</evidence>
<name>A0ABQ4TAK9_METOR</name>
<protein>
    <submittedName>
        <fullName evidence="1">Uncharacterized protein</fullName>
    </submittedName>
</protein>
<reference evidence="1" key="2">
    <citation type="submission" date="2021-08" db="EMBL/GenBank/DDBJ databases">
        <authorList>
            <person name="Tani A."/>
            <person name="Ola A."/>
            <person name="Ogura Y."/>
            <person name="Katsura K."/>
            <person name="Hayashi T."/>
        </authorList>
    </citation>
    <scope>NUCLEOTIDE SEQUENCE</scope>
    <source>
        <strain evidence="1">NBRC 15689</strain>
    </source>
</reference>
<reference evidence="1" key="1">
    <citation type="journal article" date="2021" name="Front. Microbiol.">
        <title>Comprehensive Comparative Genomics and Phenotyping of Methylobacterium Species.</title>
        <authorList>
            <person name="Alessa O."/>
            <person name="Ogura Y."/>
            <person name="Fujitani Y."/>
            <person name="Takami H."/>
            <person name="Hayashi T."/>
            <person name="Sahin N."/>
            <person name="Tani A."/>
        </authorList>
    </citation>
    <scope>NUCLEOTIDE SEQUENCE</scope>
    <source>
        <strain evidence="1">NBRC 15689</strain>
    </source>
</reference>
<dbReference type="RefSeq" id="WP_238311019.1">
    <property type="nucleotide sequence ID" value="NZ_BPQV01000005.1"/>
</dbReference>
<dbReference type="EMBL" id="BPQV01000005">
    <property type="protein sequence ID" value="GJE27160.1"/>
    <property type="molecule type" value="Genomic_DNA"/>
</dbReference>
<evidence type="ECO:0000313" key="1">
    <source>
        <dbReference type="EMBL" id="GJE27160.1"/>
    </source>
</evidence>
<accession>A0ABQ4TAK9</accession>
<dbReference type="Proteomes" id="UP001055156">
    <property type="component" value="Unassembled WGS sequence"/>
</dbReference>
<keyword evidence="2" id="KW-1185">Reference proteome</keyword>
<comment type="caution">
    <text evidence="1">The sequence shown here is derived from an EMBL/GenBank/DDBJ whole genome shotgun (WGS) entry which is preliminary data.</text>
</comment>
<organism evidence="1 2">
    <name type="scientific">Methylobacterium organophilum</name>
    <dbReference type="NCBI Taxonomy" id="410"/>
    <lineage>
        <taxon>Bacteria</taxon>
        <taxon>Pseudomonadati</taxon>
        <taxon>Pseudomonadota</taxon>
        <taxon>Alphaproteobacteria</taxon>
        <taxon>Hyphomicrobiales</taxon>
        <taxon>Methylobacteriaceae</taxon>
        <taxon>Methylobacterium</taxon>
    </lineage>
</organism>
<sequence length="70" mass="7352">MTYTVHYTAPSGSKAEEHAIGVRAAERAMTFSSLGAADVYVETGDGQVFRAPGEIDALVRYAQNSDDAGA</sequence>
<proteinExistence type="predicted"/>